<dbReference type="Gene3D" id="3.40.309.10">
    <property type="entry name" value="Aldehyde Dehydrogenase, Chain A, domain 2"/>
    <property type="match status" value="1"/>
</dbReference>
<feature type="domain" description="Aldehyde dehydrogenase" evidence="8">
    <location>
        <begin position="8"/>
        <end position="442"/>
    </location>
</feature>
<keyword evidence="2 4" id="KW-0560">Oxidoreductase</keyword>
<reference evidence="9 10" key="1">
    <citation type="submission" date="2018-11" db="EMBL/GenBank/DDBJ databases">
        <title>Rhodococcus spongicola sp. nov. and Rhodococcus xishaensis sp. nov. from marine sponges.</title>
        <authorList>
            <person name="Li L."/>
            <person name="Lin H.W."/>
        </authorList>
    </citation>
    <scope>NUCLEOTIDE SEQUENCE [LARGE SCALE GENOMIC DNA]</scope>
    <source>
        <strain evidence="9 10">CCTCC AB2014297</strain>
    </source>
</reference>
<gene>
    <name evidence="9" type="ORF">EGT67_20815</name>
</gene>
<dbReference type="Gene3D" id="3.40.605.10">
    <property type="entry name" value="Aldehyde Dehydrogenase, Chain A, domain 1"/>
    <property type="match status" value="1"/>
</dbReference>
<feature type="active site" evidence="5">
    <location>
        <position position="259"/>
    </location>
</feature>
<dbReference type="InterPro" id="IPR016163">
    <property type="entry name" value="Ald_DH_C"/>
</dbReference>
<dbReference type="EMBL" id="RKLP01000012">
    <property type="protein sequence ID" value="RVW07428.1"/>
    <property type="molecule type" value="Genomic_DNA"/>
</dbReference>
<dbReference type="OrthoDB" id="6882680at2"/>
<comment type="caution">
    <text evidence="9">The sequence shown here is derived from an EMBL/GenBank/DDBJ whole genome shotgun (WGS) entry which is preliminary data.</text>
</comment>
<dbReference type="InterPro" id="IPR029510">
    <property type="entry name" value="Ald_DH_CS_GLU"/>
</dbReference>
<comment type="similarity">
    <text evidence="1 4 7">Belongs to the aldehyde dehydrogenase family.</text>
</comment>
<dbReference type="PROSITE" id="PS00687">
    <property type="entry name" value="ALDEHYDE_DEHYDR_GLU"/>
    <property type="match status" value="1"/>
</dbReference>
<dbReference type="GO" id="GO:0004029">
    <property type="term" value="F:aldehyde dehydrogenase (NAD+) activity"/>
    <property type="evidence" value="ECO:0007669"/>
    <property type="project" value="TreeGrafter"/>
</dbReference>
<evidence type="ECO:0000259" key="8">
    <source>
        <dbReference type="Pfam" id="PF00171"/>
    </source>
</evidence>
<dbReference type="Proteomes" id="UP000286208">
    <property type="component" value="Unassembled WGS sequence"/>
</dbReference>
<dbReference type="InterPro" id="IPR016162">
    <property type="entry name" value="Ald_DH_N"/>
</dbReference>
<evidence type="ECO:0000256" key="6">
    <source>
        <dbReference type="PROSITE-ProRule" id="PRU10007"/>
    </source>
</evidence>
<dbReference type="GO" id="GO:0006081">
    <property type="term" value="P:aldehyde metabolic process"/>
    <property type="evidence" value="ECO:0007669"/>
    <property type="project" value="InterPro"/>
</dbReference>
<dbReference type="Pfam" id="PF00171">
    <property type="entry name" value="Aldedh"/>
    <property type="match status" value="1"/>
</dbReference>
<evidence type="ECO:0000256" key="2">
    <source>
        <dbReference type="ARBA" id="ARBA00023002"/>
    </source>
</evidence>
<dbReference type="PANTHER" id="PTHR43570:SF16">
    <property type="entry name" value="ALDEHYDE DEHYDROGENASE TYPE III, ISOFORM Q"/>
    <property type="match status" value="1"/>
</dbReference>
<dbReference type="FunFam" id="3.40.605.10:FF:000004">
    <property type="entry name" value="Aldehyde dehydrogenase"/>
    <property type="match status" value="1"/>
</dbReference>
<dbReference type="InterPro" id="IPR015590">
    <property type="entry name" value="Aldehyde_DH_dom"/>
</dbReference>
<dbReference type="InterPro" id="IPR016161">
    <property type="entry name" value="Ald_DH/histidinol_DH"/>
</dbReference>
<dbReference type="PIRSF" id="PIRSF036492">
    <property type="entry name" value="ALDH"/>
    <property type="match status" value="1"/>
</dbReference>
<dbReference type="RefSeq" id="WP_127918010.1">
    <property type="nucleotide sequence ID" value="NZ_RKLP01000012.1"/>
</dbReference>
<dbReference type="GO" id="GO:0005737">
    <property type="term" value="C:cytoplasm"/>
    <property type="evidence" value="ECO:0007669"/>
    <property type="project" value="TreeGrafter"/>
</dbReference>
<dbReference type="InterPro" id="IPR012394">
    <property type="entry name" value="Aldehyde_DH_NAD(P)"/>
</dbReference>
<keyword evidence="3" id="KW-0520">NAD</keyword>
<accession>A0A3S3BBF6</accession>
<feature type="active site" evidence="5 6">
    <location>
        <position position="225"/>
    </location>
</feature>
<dbReference type="FunFam" id="3.40.309.10:FF:000003">
    <property type="entry name" value="Aldehyde dehydrogenase"/>
    <property type="match status" value="1"/>
</dbReference>
<organism evidence="9 10">
    <name type="scientific">Prescottella agglutinans</name>
    <dbReference type="NCBI Taxonomy" id="1644129"/>
    <lineage>
        <taxon>Bacteria</taxon>
        <taxon>Bacillati</taxon>
        <taxon>Actinomycetota</taxon>
        <taxon>Actinomycetes</taxon>
        <taxon>Mycobacteriales</taxon>
        <taxon>Nocardiaceae</taxon>
        <taxon>Prescottella</taxon>
    </lineage>
</organism>
<name>A0A3S3BBF6_9NOCA</name>
<dbReference type="SUPFAM" id="SSF53720">
    <property type="entry name" value="ALDH-like"/>
    <property type="match status" value="1"/>
</dbReference>
<proteinExistence type="inferred from homology"/>
<evidence type="ECO:0000256" key="7">
    <source>
        <dbReference type="RuleBase" id="RU003345"/>
    </source>
</evidence>
<dbReference type="AlphaFoldDB" id="A0A3S3BBF6"/>
<evidence type="ECO:0000256" key="1">
    <source>
        <dbReference type="ARBA" id="ARBA00009986"/>
    </source>
</evidence>
<evidence type="ECO:0000313" key="9">
    <source>
        <dbReference type="EMBL" id="RVW07428.1"/>
    </source>
</evidence>
<dbReference type="PANTHER" id="PTHR43570">
    <property type="entry name" value="ALDEHYDE DEHYDROGENASE"/>
    <property type="match status" value="1"/>
</dbReference>
<protein>
    <recommendedName>
        <fullName evidence="4">Aldehyde dehydrogenase</fullName>
    </recommendedName>
</protein>
<evidence type="ECO:0000313" key="10">
    <source>
        <dbReference type="Proteomes" id="UP000286208"/>
    </source>
</evidence>
<evidence type="ECO:0000256" key="4">
    <source>
        <dbReference type="PIRNR" id="PIRNR036492"/>
    </source>
</evidence>
<evidence type="ECO:0000256" key="3">
    <source>
        <dbReference type="ARBA" id="ARBA00023027"/>
    </source>
</evidence>
<dbReference type="CDD" id="cd07087">
    <property type="entry name" value="ALDH_F3-13-14_CALDH-like"/>
    <property type="match status" value="1"/>
</dbReference>
<evidence type="ECO:0000256" key="5">
    <source>
        <dbReference type="PIRSR" id="PIRSR036492-1"/>
    </source>
</evidence>
<keyword evidence="10" id="KW-1185">Reference proteome</keyword>
<sequence>MTTDQVETGAIDSDTTDGVAAVVAGLREVHASGRTRPAQWRIEQLRGIERMLDEREGEITRALAEDLGRDAFESWMLDILDTKLEAAYARKHVRRWMRSRPRPLPLHQMPALGWVQYEPLGVVLIIGAWNVPLTITLGPLIAAVAAGNCAVIKPSELVPASSRVLARLLPEYLDAEAVAVVEGDGRATQTLLAQGLDHAVFTGGTEIGRKIMAGAAPHLTPLTLELGGKNPAIVMKDANLAVTARRIAWTKMFNSGQSCIAADYVLVERTVRDELVDRIVRSINEFQADPPGRGVRIINERQFDRLAGYLESTEATVARGGGSDRASLTIEPTVLVDPSLDEPVMREEIFGPILPVLAVDSLDEAIAFVNARPKPLAAHVFTKSTRTARRVLSEVSSGGAVVNHLVYQRVAPQLPFGGVGASGMGRYHGKWGFDELSHRKAVLVKPFTPDFRIAYPPYTDRARKLMRRLYRP</sequence>